<comment type="caution">
    <text evidence="11">The sequence shown here is derived from an EMBL/GenBank/DDBJ whole genome shotgun (WGS) entry which is preliminary data.</text>
</comment>
<keyword evidence="5" id="KW-0418">Kinase</keyword>
<feature type="domain" description="PAS" evidence="9">
    <location>
        <begin position="232"/>
        <end position="277"/>
    </location>
</feature>
<organism evidence="11 12">
    <name type="scientific">Sphingomonas arantia</name>
    <dbReference type="NCBI Taxonomy" id="1460676"/>
    <lineage>
        <taxon>Bacteria</taxon>
        <taxon>Pseudomonadati</taxon>
        <taxon>Pseudomonadota</taxon>
        <taxon>Alphaproteobacteria</taxon>
        <taxon>Sphingomonadales</taxon>
        <taxon>Sphingomonadaceae</taxon>
        <taxon>Sphingomonas</taxon>
    </lineage>
</organism>
<keyword evidence="4" id="KW-0808">Transferase</keyword>
<evidence type="ECO:0000313" key="12">
    <source>
        <dbReference type="Proteomes" id="UP001597400"/>
    </source>
</evidence>
<feature type="domain" description="Histidine kinase" evidence="8">
    <location>
        <begin position="361"/>
        <end position="578"/>
    </location>
</feature>
<dbReference type="PANTHER" id="PTHR43047:SF72">
    <property type="entry name" value="OSMOSENSING HISTIDINE PROTEIN KINASE SLN1"/>
    <property type="match status" value="1"/>
</dbReference>
<dbReference type="CDD" id="cd19410">
    <property type="entry name" value="HK9-like_sensor"/>
    <property type="match status" value="1"/>
</dbReference>
<feature type="transmembrane region" description="Helical" evidence="7">
    <location>
        <begin position="21"/>
        <end position="39"/>
    </location>
</feature>
<evidence type="ECO:0000256" key="5">
    <source>
        <dbReference type="ARBA" id="ARBA00022777"/>
    </source>
</evidence>
<dbReference type="PROSITE" id="PS50112">
    <property type="entry name" value="PAS"/>
    <property type="match status" value="1"/>
</dbReference>
<dbReference type="CDD" id="cd00082">
    <property type="entry name" value="HisKA"/>
    <property type="match status" value="1"/>
</dbReference>
<evidence type="ECO:0000256" key="1">
    <source>
        <dbReference type="ARBA" id="ARBA00000085"/>
    </source>
</evidence>
<evidence type="ECO:0000256" key="7">
    <source>
        <dbReference type="SAM" id="Phobius"/>
    </source>
</evidence>
<dbReference type="EMBL" id="JBHUGS010000001">
    <property type="protein sequence ID" value="MFD1950106.1"/>
    <property type="molecule type" value="Genomic_DNA"/>
</dbReference>
<dbReference type="Gene3D" id="1.10.287.130">
    <property type="match status" value="1"/>
</dbReference>
<dbReference type="GO" id="GO:0005524">
    <property type="term" value="F:ATP binding"/>
    <property type="evidence" value="ECO:0007669"/>
    <property type="project" value="UniProtKB-KW"/>
</dbReference>
<gene>
    <name evidence="11" type="ORF">ACFSGX_04900</name>
</gene>
<dbReference type="Pfam" id="PF08448">
    <property type="entry name" value="PAS_4"/>
    <property type="match status" value="1"/>
</dbReference>
<evidence type="ECO:0000256" key="2">
    <source>
        <dbReference type="ARBA" id="ARBA00012438"/>
    </source>
</evidence>
<dbReference type="SMART" id="SM00388">
    <property type="entry name" value="HisKA"/>
    <property type="match status" value="1"/>
</dbReference>
<dbReference type="RefSeq" id="WP_380927897.1">
    <property type="nucleotide sequence ID" value="NZ_JBHUGS010000001.1"/>
</dbReference>
<evidence type="ECO:0000259" key="9">
    <source>
        <dbReference type="PROSITE" id="PS50112"/>
    </source>
</evidence>
<keyword evidence="7" id="KW-1133">Transmembrane helix</keyword>
<dbReference type="InterPro" id="IPR000700">
    <property type="entry name" value="PAS-assoc_C"/>
</dbReference>
<dbReference type="SUPFAM" id="SSF47384">
    <property type="entry name" value="Homodimeric domain of signal transducing histidine kinase"/>
    <property type="match status" value="1"/>
</dbReference>
<dbReference type="Pfam" id="PF02518">
    <property type="entry name" value="HATPase_c"/>
    <property type="match status" value="1"/>
</dbReference>
<name>A0ABW4TVX4_9SPHN</name>
<dbReference type="PRINTS" id="PR00344">
    <property type="entry name" value="BCTRLSENSOR"/>
</dbReference>
<evidence type="ECO:0000313" key="11">
    <source>
        <dbReference type="EMBL" id="MFD1950106.1"/>
    </source>
</evidence>
<dbReference type="InterPro" id="IPR000014">
    <property type="entry name" value="PAS"/>
</dbReference>
<feature type="domain" description="PAC" evidence="10">
    <location>
        <begin position="303"/>
        <end position="357"/>
    </location>
</feature>
<dbReference type="SUPFAM" id="SSF55874">
    <property type="entry name" value="ATPase domain of HSP90 chaperone/DNA topoisomerase II/histidine kinase"/>
    <property type="match status" value="1"/>
</dbReference>
<evidence type="ECO:0000259" key="8">
    <source>
        <dbReference type="PROSITE" id="PS50109"/>
    </source>
</evidence>
<accession>A0ABW4TVX4</accession>
<evidence type="ECO:0000256" key="3">
    <source>
        <dbReference type="ARBA" id="ARBA00022553"/>
    </source>
</evidence>
<dbReference type="Pfam" id="PF00512">
    <property type="entry name" value="HisKA"/>
    <property type="match status" value="1"/>
</dbReference>
<dbReference type="InterPro" id="IPR007891">
    <property type="entry name" value="CHASE3"/>
</dbReference>
<protein>
    <recommendedName>
        <fullName evidence="2">histidine kinase</fullName>
        <ecNumber evidence="2">2.7.13.3</ecNumber>
    </recommendedName>
</protein>
<evidence type="ECO:0000259" key="10">
    <source>
        <dbReference type="PROSITE" id="PS50113"/>
    </source>
</evidence>
<dbReference type="PANTHER" id="PTHR43047">
    <property type="entry name" value="TWO-COMPONENT HISTIDINE PROTEIN KINASE"/>
    <property type="match status" value="1"/>
</dbReference>
<keyword evidence="3" id="KW-0597">Phosphoprotein</keyword>
<dbReference type="PROSITE" id="PS50109">
    <property type="entry name" value="HIS_KIN"/>
    <property type="match status" value="1"/>
</dbReference>
<sequence>MNTMFDHDLTAPRPRPRGKQFVLVGIIATLLLAFGAVGIRSEYQRAVEGRGRLIRAFERRTIVSDLLSRLKDAETAQRGYLISGNRSYLASYRPAIADIARYRARLDDHPPETPAQKQRYAVLDRVIDAELWELGAILRVDAMRGSPSARQTVGRTGSGAMDRVRAVGAAMIADEDSMIAGQVASDDERIAAVERQVVLLVAFLAALAAVALTREWRGRRSKHRLETAVHAAAVRLRGVFAATSDAVALIDPDGVIQAVNPALVQLVGRPPVDLIGKDIAALTDALPAGGTLSDRLGLIDGRLAEPYRIDRVAHHADGSMVPVDVSLGLMPEETGLRVVAAIRDVSERKRVERIKDEFVATVSHELRTPLTSIVGALGLLRATAQANLSDSARRLVQVAEDNSQRLIDLINDLLDIERMEAGGLRFREEPLDLGAVLRQVAHRSEGLAAVHDVRIALSIAAGVIPVRGDEGRLAQVTTNLLANAIRFSPAGETVTITAERRQGRAVVMVDDHGPGVPEAFRDQLFTRFAQSEPGGRAVGTGLGLAISRQIVRAHGGTIWFEPRAGGGARFCFAINLRTGATETPHMLICADHPAAVCGLRRLADAGGCSADWVASVEDARAAIRSGSYDAMLIELDGVDETGPALLAGLSDGPAETRLPMPVIASSRGAVQLGIDADRASWDAVETADGALAAQLRTVLDGMGAARPLIVHVDSDPGVIDRTAGALRRRARLRGAPDLAGATALLRRERPVVLIVNQDPSEGAPDDLAAWLTALNADGRGDPVATILYTTRPVTAVLERMVDYVVARSERSSANLVAAVDRLLARAGVGTDAAPSDRGDDPVGPAGRSDGDGIAANDAGRDGIAAAQRGQTG</sequence>
<keyword evidence="11" id="KW-0547">Nucleotide-binding</keyword>
<evidence type="ECO:0000256" key="6">
    <source>
        <dbReference type="SAM" id="MobiDB-lite"/>
    </source>
</evidence>
<evidence type="ECO:0000256" key="4">
    <source>
        <dbReference type="ARBA" id="ARBA00022679"/>
    </source>
</evidence>
<dbReference type="SUPFAM" id="SSF55785">
    <property type="entry name" value="PYP-like sensor domain (PAS domain)"/>
    <property type="match status" value="1"/>
</dbReference>
<reference evidence="12" key="1">
    <citation type="journal article" date="2019" name="Int. J. Syst. Evol. Microbiol.">
        <title>The Global Catalogue of Microorganisms (GCM) 10K type strain sequencing project: providing services to taxonomists for standard genome sequencing and annotation.</title>
        <authorList>
            <consortium name="The Broad Institute Genomics Platform"/>
            <consortium name="The Broad Institute Genome Sequencing Center for Infectious Disease"/>
            <person name="Wu L."/>
            <person name="Ma J."/>
        </authorList>
    </citation>
    <scope>NUCLEOTIDE SEQUENCE [LARGE SCALE GENOMIC DNA]</scope>
    <source>
        <strain evidence="12">CGMCC 1.12702</strain>
    </source>
</reference>
<dbReference type="Pfam" id="PF05227">
    <property type="entry name" value="CHASE3"/>
    <property type="match status" value="1"/>
</dbReference>
<dbReference type="InterPro" id="IPR035965">
    <property type="entry name" value="PAS-like_dom_sf"/>
</dbReference>
<dbReference type="CDD" id="cd00075">
    <property type="entry name" value="HATPase"/>
    <property type="match status" value="1"/>
</dbReference>
<proteinExistence type="predicted"/>
<keyword evidence="12" id="KW-1185">Reference proteome</keyword>
<dbReference type="NCBIfam" id="TIGR00229">
    <property type="entry name" value="sensory_box"/>
    <property type="match status" value="1"/>
</dbReference>
<dbReference type="SMART" id="SM00387">
    <property type="entry name" value="HATPase_c"/>
    <property type="match status" value="1"/>
</dbReference>
<feature type="region of interest" description="Disordered" evidence="6">
    <location>
        <begin position="829"/>
        <end position="872"/>
    </location>
</feature>
<dbReference type="EC" id="2.7.13.3" evidence="2"/>
<keyword evidence="7" id="KW-0472">Membrane</keyword>
<keyword evidence="11" id="KW-0067">ATP-binding</keyword>
<dbReference type="CDD" id="cd00130">
    <property type="entry name" value="PAS"/>
    <property type="match status" value="1"/>
</dbReference>
<dbReference type="InterPro" id="IPR036097">
    <property type="entry name" value="HisK_dim/P_sf"/>
</dbReference>
<dbReference type="InterPro" id="IPR013656">
    <property type="entry name" value="PAS_4"/>
</dbReference>
<dbReference type="Gene3D" id="3.30.450.20">
    <property type="entry name" value="PAS domain"/>
    <property type="match status" value="1"/>
</dbReference>
<dbReference type="Gene3D" id="3.30.565.10">
    <property type="entry name" value="Histidine kinase-like ATPase, C-terminal domain"/>
    <property type="match status" value="1"/>
</dbReference>
<dbReference type="PROSITE" id="PS50113">
    <property type="entry name" value="PAC"/>
    <property type="match status" value="1"/>
</dbReference>
<dbReference type="SMART" id="SM00091">
    <property type="entry name" value="PAS"/>
    <property type="match status" value="1"/>
</dbReference>
<dbReference type="InterPro" id="IPR003594">
    <property type="entry name" value="HATPase_dom"/>
</dbReference>
<dbReference type="InterPro" id="IPR004358">
    <property type="entry name" value="Sig_transdc_His_kin-like_C"/>
</dbReference>
<comment type="catalytic activity">
    <reaction evidence="1">
        <text>ATP + protein L-histidine = ADP + protein N-phospho-L-histidine.</text>
        <dbReference type="EC" id="2.7.13.3"/>
    </reaction>
</comment>
<dbReference type="InterPro" id="IPR036890">
    <property type="entry name" value="HATPase_C_sf"/>
</dbReference>
<dbReference type="InterPro" id="IPR003661">
    <property type="entry name" value="HisK_dim/P_dom"/>
</dbReference>
<dbReference type="InterPro" id="IPR005467">
    <property type="entry name" value="His_kinase_dom"/>
</dbReference>
<keyword evidence="7" id="KW-0812">Transmembrane</keyword>
<dbReference type="Proteomes" id="UP001597400">
    <property type="component" value="Unassembled WGS sequence"/>
</dbReference>